<evidence type="ECO:0000313" key="2">
    <source>
        <dbReference type="Proteomes" id="UP000034954"/>
    </source>
</evidence>
<dbReference type="Proteomes" id="UP000034954">
    <property type="component" value="Unassembled WGS sequence"/>
</dbReference>
<reference evidence="1 2" key="1">
    <citation type="journal article" date="2013" name="BMC Microbiol.">
        <title>Identification of the type II cytochrome c maturation pathway in anammox bacteria by comparative genomics.</title>
        <authorList>
            <person name="Ferousi C."/>
            <person name="Speth D.R."/>
            <person name="Reimann J."/>
            <person name="Op den Camp H.J."/>
            <person name="Allen J.W."/>
            <person name="Keltjens J.T."/>
            <person name="Jetten M.S."/>
        </authorList>
    </citation>
    <scope>NUCLEOTIDE SEQUENCE [LARGE SCALE GENOMIC DNA]</scope>
    <source>
        <strain evidence="1">RU1</strain>
    </source>
</reference>
<organism evidence="1 2">
    <name type="scientific">Candidatus Brocadia fulgida</name>
    <dbReference type="NCBI Taxonomy" id="380242"/>
    <lineage>
        <taxon>Bacteria</taxon>
        <taxon>Pseudomonadati</taxon>
        <taxon>Planctomycetota</taxon>
        <taxon>Candidatus Brocadiia</taxon>
        <taxon>Candidatus Brocadiales</taxon>
        <taxon>Candidatus Brocadiaceae</taxon>
        <taxon>Candidatus Brocadia</taxon>
    </lineage>
</organism>
<name>A0A0M2UZD7_9BACT</name>
<dbReference type="EMBL" id="LAQJ01000147">
    <property type="protein sequence ID" value="KKO19844.1"/>
    <property type="molecule type" value="Genomic_DNA"/>
</dbReference>
<sequence>MKEKRRPDRSDVEAVRDQILDFACAKHDFKLESEDFPFDGNWNGVFLVKFRDNPEVDRLYCEAPLGEHFIRFGLDLELDEQVWQQTHEDILREASGYDVAVYPSHAPEGGKRRCRLSLRAWVPNFGQRIFGLTLSNLIDCKKAILAMLARK</sequence>
<evidence type="ECO:0000313" key="1">
    <source>
        <dbReference type="EMBL" id="KKO19844.1"/>
    </source>
</evidence>
<dbReference type="AlphaFoldDB" id="A0A0M2UZD7"/>
<protein>
    <submittedName>
        <fullName evidence="1">Uncharacterized protein</fullName>
    </submittedName>
</protein>
<accession>A0A0M2UZD7</accession>
<proteinExistence type="predicted"/>
<gene>
    <name evidence="1" type="ORF">BROFUL_01446</name>
</gene>
<keyword evidence="2" id="KW-1185">Reference proteome</keyword>
<comment type="caution">
    <text evidence="1">The sequence shown here is derived from an EMBL/GenBank/DDBJ whole genome shotgun (WGS) entry which is preliminary data.</text>
</comment>